<accession>A0A254TJ49</accession>
<sequence>MNLLRFLQLTFGPGSSMLKTLKADKRPRKGDTMTKSRVAAAGKTRFEQAVQSLLSPALLADVAARMDRTIQCGVRHFSAVDVTVPLELAQQAARHIAEEDRVEEVELGLRPPRRSDMAVQPAPQDHL</sequence>
<proteinExistence type="predicted"/>
<dbReference type="AlphaFoldDB" id="A0A254TJ49"/>
<keyword evidence="3" id="KW-1185">Reference proteome</keyword>
<feature type="region of interest" description="Disordered" evidence="1">
    <location>
        <begin position="101"/>
        <end position="127"/>
    </location>
</feature>
<evidence type="ECO:0000313" key="3">
    <source>
        <dbReference type="Proteomes" id="UP000197535"/>
    </source>
</evidence>
<comment type="caution">
    <text evidence="2">The sequence shown here is derived from an EMBL/GenBank/DDBJ whole genome shotgun (WGS) entry which is preliminary data.</text>
</comment>
<evidence type="ECO:0000256" key="1">
    <source>
        <dbReference type="SAM" id="MobiDB-lite"/>
    </source>
</evidence>
<organism evidence="2 3">
    <name type="scientific">Noviherbaspirillum denitrificans</name>
    <dbReference type="NCBI Taxonomy" id="1968433"/>
    <lineage>
        <taxon>Bacteria</taxon>
        <taxon>Pseudomonadati</taxon>
        <taxon>Pseudomonadota</taxon>
        <taxon>Betaproteobacteria</taxon>
        <taxon>Burkholderiales</taxon>
        <taxon>Oxalobacteraceae</taxon>
        <taxon>Noviherbaspirillum</taxon>
    </lineage>
</organism>
<dbReference type="Proteomes" id="UP000197535">
    <property type="component" value="Unassembled WGS sequence"/>
</dbReference>
<name>A0A254TJ49_9BURK</name>
<reference evidence="2 3" key="1">
    <citation type="submission" date="2016-02" db="EMBL/GenBank/DDBJ databases">
        <authorList>
            <person name="Wen L."/>
            <person name="He K."/>
            <person name="Yang H."/>
        </authorList>
    </citation>
    <scope>NUCLEOTIDE SEQUENCE [LARGE SCALE GENOMIC DNA]</scope>
    <source>
        <strain evidence="2 3">TSA40</strain>
    </source>
</reference>
<gene>
    <name evidence="2" type="ORF">AYR66_15020</name>
</gene>
<dbReference type="EMBL" id="LSTO01000001">
    <property type="protein sequence ID" value="OWW20603.1"/>
    <property type="molecule type" value="Genomic_DNA"/>
</dbReference>
<protein>
    <submittedName>
        <fullName evidence="2">Uncharacterized protein</fullName>
    </submittedName>
</protein>
<evidence type="ECO:0000313" key="2">
    <source>
        <dbReference type="EMBL" id="OWW20603.1"/>
    </source>
</evidence>